<comment type="caution">
    <text evidence="2">The sequence shown here is derived from an EMBL/GenBank/DDBJ whole genome shotgun (WGS) entry which is preliminary data.</text>
</comment>
<dbReference type="SMART" id="SM01152">
    <property type="entry name" value="DUF167"/>
    <property type="match status" value="1"/>
</dbReference>
<dbReference type="AlphaFoldDB" id="A0AAD5WV08"/>
<dbReference type="Gene3D" id="3.30.1200.10">
    <property type="entry name" value="YggU-like"/>
    <property type="match status" value="1"/>
</dbReference>
<dbReference type="HAMAP" id="MF_00634">
    <property type="entry name" value="UPF0235"/>
    <property type="match status" value="1"/>
</dbReference>
<dbReference type="PANTHER" id="PTHR13420">
    <property type="entry name" value="UPF0235 PROTEIN C15ORF40"/>
    <property type="match status" value="1"/>
</dbReference>
<sequence length="178" mass="19436">MKPQYSGSLIASREAINAEYWHDSFQELEMSWKAPFVSPLNPPPTTLNTMASASQAAIRFVLNTTKSKKVPSSSASTGTYYLRCHVKPGASKDREGVAGLTNDLIELCVSARAREGEANKAVVKVLSDILQVPKSELQITQGLKSRDKTVALNTRVAGAPEHFVGTLRERLEKSMDDT</sequence>
<dbReference type="InterPro" id="IPR036591">
    <property type="entry name" value="YggU-like_sf"/>
</dbReference>
<gene>
    <name evidence="2" type="ORF">MKZ38_008834</name>
</gene>
<name>A0AAD5WV08_9PEZI</name>
<evidence type="ECO:0000256" key="1">
    <source>
        <dbReference type="ARBA" id="ARBA00010364"/>
    </source>
</evidence>
<evidence type="ECO:0000313" key="2">
    <source>
        <dbReference type="EMBL" id="KAJ2904116.1"/>
    </source>
</evidence>
<dbReference type="NCBIfam" id="TIGR00251">
    <property type="entry name" value="DUF167 family protein"/>
    <property type="match status" value="1"/>
</dbReference>
<comment type="similarity">
    <text evidence="1">Belongs to the UPF0235 family.</text>
</comment>
<organism evidence="2 3">
    <name type="scientific">Zalerion maritima</name>
    <dbReference type="NCBI Taxonomy" id="339359"/>
    <lineage>
        <taxon>Eukaryota</taxon>
        <taxon>Fungi</taxon>
        <taxon>Dikarya</taxon>
        <taxon>Ascomycota</taxon>
        <taxon>Pezizomycotina</taxon>
        <taxon>Sordariomycetes</taxon>
        <taxon>Lulworthiomycetidae</taxon>
        <taxon>Lulworthiales</taxon>
        <taxon>Lulworthiaceae</taxon>
        <taxon>Zalerion</taxon>
    </lineage>
</organism>
<accession>A0AAD5WV08</accession>
<dbReference type="Proteomes" id="UP001201980">
    <property type="component" value="Unassembled WGS sequence"/>
</dbReference>
<dbReference type="PANTHER" id="PTHR13420:SF7">
    <property type="entry name" value="UPF0235 PROTEIN C15ORF40"/>
    <property type="match status" value="1"/>
</dbReference>
<proteinExistence type="inferred from homology"/>
<reference evidence="2" key="1">
    <citation type="submission" date="2022-07" db="EMBL/GenBank/DDBJ databases">
        <title>Draft genome sequence of Zalerion maritima ATCC 34329, a (micro)plastics degrading marine fungus.</title>
        <authorList>
            <person name="Paco A."/>
            <person name="Goncalves M.F.M."/>
            <person name="Rocha-Santos T.A.P."/>
            <person name="Alves A."/>
        </authorList>
    </citation>
    <scope>NUCLEOTIDE SEQUENCE</scope>
    <source>
        <strain evidence="2">ATCC 34329</strain>
    </source>
</reference>
<dbReference type="InterPro" id="IPR003746">
    <property type="entry name" value="DUF167"/>
</dbReference>
<dbReference type="Pfam" id="PF02594">
    <property type="entry name" value="DUF167"/>
    <property type="match status" value="1"/>
</dbReference>
<dbReference type="GO" id="GO:0005737">
    <property type="term" value="C:cytoplasm"/>
    <property type="evidence" value="ECO:0007669"/>
    <property type="project" value="TreeGrafter"/>
</dbReference>
<evidence type="ECO:0000313" key="3">
    <source>
        <dbReference type="Proteomes" id="UP001201980"/>
    </source>
</evidence>
<keyword evidence="3" id="KW-1185">Reference proteome</keyword>
<protein>
    <submittedName>
        <fullName evidence="2">Uncharacterized protein</fullName>
    </submittedName>
</protein>
<dbReference type="EMBL" id="JAKWBI020000062">
    <property type="protein sequence ID" value="KAJ2904116.1"/>
    <property type="molecule type" value="Genomic_DNA"/>
</dbReference>
<dbReference type="SUPFAM" id="SSF69786">
    <property type="entry name" value="YggU-like"/>
    <property type="match status" value="1"/>
</dbReference>